<dbReference type="EMBL" id="MU865986">
    <property type="protein sequence ID" value="KAK4443841.1"/>
    <property type="molecule type" value="Genomic_DNA"/>
</dbReference>
<evidence type="ECO:0000313" key="4">
    <source>
        <dbReference type="Proteomes" id="UP001321760"/>
    </source>
</evidence>
<feature type="region of interest" description="Disordered" evidence="1">
    <location>
        <begin position="279"/>
        <end position="331"/>
    </location>
</feature>
<gene>
    <name evidence="3" type="ORF">QBC34DRAFT_416443</name>
</gene>
<reference evidence="3" key="2">
    <citation type="submission" date="2023-05" db="EMBL/GenBank/DDBJ databases">
        <authorList>
            <consortium name="Lawrence Berkeley National Laboratory"/>
            <person name="Steindorff A."/>
            <person name="Hensen N."/>
            <person name="Bonometti L."/>
            <person name="Westerberg I."/>
            <person name="Brannstrom I.O."/>
            <person name="Guillou S."/>
            <person name="Cros-Aarteil S."/>
            <person name="Calhoun S."/>
            <person name="Haridas S."/>
            <person name="Kuo A."/>
            <person name="Mondo S."/>
            <person name="Pangilinan J."/>
            <person name="Riley R."/>
            <person name="Labutti K."/>
            <person name="Andreopoulos B."/>
            <person name="Lipzen A."/>
            <person name="Chen C."/>
            <person name="Yanf M."/>
            <person name="Daum C."/>
            <person name="Ng V."/>
            <person name="Clum A."/>
            <person name="Ohm R."/>
            <person name="Martin F."/>
            <person name="Silar P."/>
            <person name="Natvig D."/>
            <person name="Lalanne C."/>
            <person name="Gautier V."/>
            <person name="Ament-Velasquez S.L."/>
            <person name="Kruys A."/>
            <person name="Hutchinson M.I."/>
            <person name="Powell A.J."/>
            <person name="Barry K."/>
            <person name="Miller A.N."/>
            <person name="Grigoriev I.V."/>
            <person name="Debuchy R."/>
            <person name="Gladieux P."/>
            <person name="Thoren M.H."/>
            <person name="Johannesson H."/>
        </authorList>
    </citation>
    <scope>NUCLEOTIDE SEQUENCE</scope>
    <source>
        <strain evidence="3">PSN243</strain>
    </source>
</reference>
<evidence type="ECO:0000313" key="3">
    <source>
        <dbReference type="EMBL" id="KAK4443841.1"/>
    </source>
</evidence>
<feature type="compositionally biased region" description="Polar residues" evidence="1">
    <location>
        <begin position="279"/>
        <end position="289"/>
    </location>
</feature>
<feature type="compositionally biased region" description="Acidic residues" evidence="1">
    <location>
        <begin position="32"/>
        <end position="42"/>
    </location>
</feature>
<comment type="caution">
    <text evidence="3">The sequence shown here is derived from an EMBL/GenBank/DDBJ whole genome shotgun (WGS) entry which is preliminary data.</text>
</comment>
<dbReference type="AlphaFoldDB" id="A0AAV9G9Q2"/>
<feature type="compositionally biased region" description="Polar residues" evidence="1">
    <location>
        <begin position="238"/>
        <end position="254"/>
    </location>
</feature>
<evidence type="ECO:0000256" key="1">
    <source>
        <dbReference type="SAM" id="MobiDB-lite"/>
    </source>
</evidence>
<keyword evidence="2" id="KW-0472">Membrane</keyword>
<feature type="region of interest" description="Disordered" evidence="1">
    <location>
        <begin position="132"/>
        <end position="168"/>
    </location>
</feature>
<evidence type="ECO:0000256" key="2">
    <source>
        <dbReference type="SAM" id="Phobius"/>
    </source>
</evidence>
<protein>
    <recommendedName>
        <fullName evidence="5">Mid2 domain-containing protein</fullName>
    </recommendedName>
</protein>
<sequence>MAPRLVSGGFRLRRGLATELFIRTDDAYGSDSDSDSDSDDDEPHTPTAPVPHPTTQTVVATQTVTQSTTTPGVTPPSVQAGVVDPSDPNGSLTRVSEDGMHTGGRIGVGIGVVAGVLLLFGLTYFIWGRKRKARERPEHGRSSSVDHLVDKRPEMAANNGPPDPRTNSQILDEMMATAYGNDGSAADEKRQSDYPYHKAKMRPSMASWLRRQNPLQLNSLSRWSASTTKTRSSTATSVPSNRNTTASLAQSSEDTPPVPPVPALPPMARFSERFKSVWSDTSAGTVESGSDTKSRDFGSILVGYEHSEWGGPKTEKTTDKTEKKADPDAGR</sequence>
<accession>A0AAV9G9Q2</accession>
<feature type="compositionally biased region" description="Pro residues" evidence="1">
    <location>
        <begin position="256"/>
        <end position="265"/>
    </location>
</feature>
<keyword evidence="4" id="KW-1185">Reference proteome</keyword>
<reference evidence="3" key="1">
    <citation type="journal article" date="2023" name="Mol. Phylogenet. Evol.">
        <title>Genome-scale phylogeny and comparative genomics of the fungal order Sordariales.</title>
        <authorList>
            <person name="Hensen N."/>
            <person name="Bonometti L."/>
            <person name="Westerberg I."/>
            <person name="Brannstrom I.O."/>
            <person name="Guillou S."/>
            <person name="Cros-Aarteil S."/>
            <person name="Calhoun S."/>
            <person name="Haridas S."/>
            <person name="Kuo A."/>
            <person name="Mondo S."/>
            <person name="Pangilinan J."/>
            <person name="Riley R."/>
            <person name="LaButti K."/>
            <person name="Andreopoulos B."/>
            <person name="Lipzen A."/>
            <person name="Chen C."/>
            <person name="Yan M."/>
            <person name="Daum C."/>
            <person name="Ng V."/>
            <person name="Clum A."/>
            <person name="Steindorff A."/>
            <person name="Ohm R.A."/>
            <person name="Martin F."/>
            <person name="Silar P."/>
            <person name="Natvig D.O."/>
            <person name="Lalanne C."/>
            <person name="Gautier V."/>
            <person name="Ament-Velasquez S.L."/>
            <person name="Kruys A."/>
            <person name="Hutchinson M.I."/>
            <person name="Powell A.J."/>
            <person name="Barry K."/>
            <person name="Miller A.N."/>
            <person name="Grigoriev I.V."/>
            <person name="Debuchy R."/>
            <person name="Gladieux P."/>
            <person name="Hiltunen Thoren M."/>
            <person name="Johannesson H."/>
        </authorList>
    </citation>
    <scope>NUCLEOTIDE SEQUENCE</scope>
    <source>
        <strain evidence="3">PSN243</strain>
    </source>
</reference>
<feature type="compositionally biased region" description="Low complexity" evidence="1">
    <location>
        <begin position="221"/>
        <end position="237"/>
    </location>
</feature>
<keyword evidence="2" id="KW-1133">Transmembrane helix</keyword>
<keyword evidence="2" id="KW-0812">Transmembrane</keyword>
<feature type="region of interest" description="Disordered" evidence="1">
    <location>
        <begin position="221"/>
        <end position="267"/>
    </location>
</feature>
<organism evidence="3 4">
    <name type="scientific">Podospora aff. communis PSN243</name>
    <dbReference type="NCBI Taxonomy" id="3040156"/>
    <lineage>
        <taxon>Eukaryota</taxon>
        <taxon>Fungi</taxon>
        <taxon>Dikarya</taxon>
        <taxon>Ascomycota</taxon>
        <taxon>Pezizomycotina</taxon>
        <taxon>Sordariomycetes</taxon>
        <taxon>Sordariomycetidae</taxon>
        <taxon>Sordariales</taxon>
        <taxon>Podosporaceae</taxon>
        <taxon>Podospora</taxon>
    </lineage>
</organism>
<feature type="region of interest" description="Disordered" evidence="1">
    <location>
        <begin position="23"/>
        <end position="101"/>
    </location>
</feature>
<feature type="transmembrane region" description="Helical" evidence="2">
    <location>
        <begin position="106"/>
        <end position="127"/>
    </location>
</feature>
<proteinExistence type="predicted"/>
<feature type="compositionally biased region" description="Low complexity" evidence="1">
    <location>
        <begin position="53"/>
        <end position="79"/>
    </location>
</feature>
<dbReference type="Proteomes" id="UP001321760">
    <property type="component" value="Unassembled WGS sequence"/>
</dbReference>
<evidence type="ECO:0008006" key="5">
    <source>
        <dbReference type="Google" id="ProtNLM"/>
    </source>
</evidence>
<name>A0AAV9G9Q2_9PEZI</name>
<feature type="compositionally biased region" description="Basic and acidic residues" evidence="1">
    <location>
        <begin position="305"/>
        <end position="331"/>
    </location>
</feature>